<comment type="caution">
    <text evidence="1">The sequence shown here is derived from an EMBL/GenBank/DDBJ whole genome shotgun (WGS) entry which is preliminary data.</text>
</comment>
<name>A0AAD6JTX0_9ROSI</name>
<dbReference type="AlphaFoldDB" id="A0AAD6JTX0"/>
<accession>A0AAD6JTX0</accession>
<sequence>MLCLDDTNSKAALQKKSMIKAFTLKDLERFRRAWWRFVLLSSGSSKKEETKSRGEKEVVGGRETLGEVKQSYGGIGGGECGKVGVIGGEWFRRKGGDYDCD</sequence>
<dbReference type="EMBL" id="JAPFFJ010000014">
    <property type="protein sequence ID" value="KAJ6411122.1"/>
    <property type="molecule type" value="Genomic_DNA"/>
</dbReference>
<evidence type="ECO:0000313" key="2">
    <source>
        <dbReference type="Proteomes" id="UP001162972"/>
    </source>
</evidence>
<protein>
    <submittedName>
        <fullName evidence="1">Uncharacterized protein</fullName>
    </submittedName>
</protein>
<proteinExistence type="predicted"/>
<evidence type="ECO:0000313" key="1">
    <source>
        <dbReference type="EMBL" id="KAJ6411122.1"/>
    </source>
</evidence>
<reference evidence="1 2" key="1">
    <citation type="journal article" date="2023" name="Int. J. Mol. Sci.">
        <title>De Novo Assembly and Annotation of 11 Diverse Shrub Willow (Salix) Genomes Reveals Novel Gene Organization in Sex-Linked Regions.</title>
        <authorList>
            <person name="Hyden B."/>
            <person name="Feng K."/>
            <person name="Yates T.B."/>
            <person name="Jawdy S."/>
            <person name="Cereghino C."/>
            <person name="Smart L.B."/>
            <person name="Muchero W."/>
        </authorList>
    </citation>
    <scope>NUCLEOTIDE SEQUENCE [LARGE SCALE GENOMIC DNA]</scope>
    <source>
        <tissue evidence="1">Shoot tip</tissue>
    </source>
</reference>
<organism evidence="1 2">
    <name type="scientific">Salix udensis</name>
    <dbReference type="NCBI Taxonomy" id="889485"/>
    <lineage>
        <taxon>Eukaryota</taxon>
        <taxon>Viridiplantae</taxon>
        <taxon>Streptophyta</taxon>
        <taxon>Embryophyta</taxon>
        <taxon>Tracheophyta</taxon>
        <taxon>Spermatophyta</taxon>
        <taxon>Magnoliopsida</taxon>
        <taxon>eudicotyledons</taxon>
        <taxon>Gunneridae</taxon>
        <taxon>Pentapetalae</taxon>
        <taxon>rosids</taxon>
        <taxon>fabids</taxon>
        <taxon>Malpighiales</taxon>
        <taxon>Salicaceae</taxon>
        <taxon>Saliceae</taxon>
        <taxon>Salix</taxon>
    </lineage>
</organism>
<keyword evidence="2" id="KW-1185">Reference proteome</keyword>
<dbReference type="Proteomes" id="UP001162972">
    <property type="component" value="Chromosome 15Z"/>
</dbReference>
<gene>
    <name evidence="1" type="ORF">OIU84_007806</name>
</gene>